<dbReference type="Proteomes" id="UP000439994">
    <property type="component" value="Unassembled WGS sequence"/>
</dbReference>
<organism evidence="2 3">
    <name type="scientific">Psychrosphaera haliotis</name>
    <dbReference type="NCBI Taxonomy" id="555083"/>
    <lineage>
        <taxon>Bacteria</taxon>
        <taxon>Pseudomonadati</taxon>
        <taxon>Pseudomonadota</taxon>
        <taxon>Gammaproteobacteria</taxon>
        <taxon>Alteromonadales</taxon>
        <taxon>Pseudoalteromonadaceae</taxon>
        <taxon>Psychrosphaera</taxon>
    </lineage>
</organism>
<dbReference type="InterPro" id="IPR007345">
    <property type="entry name" value="Polysacch_pyruvyl_Trfase"/>
</dbReference>
<sequence length="421" mass="47331">MNIIKKLVRKAPQIRIALKSMEFYFKSLSRGLKFVAKMNSKVCDTRDLMIFGWYGTETVGDKFILLGVIYSIFKSHENDFDTLNIISLDVNVTRKTLIELDDFVKTYSSNSEFKSFLSKFNVVDYESIYSLRTNTTYVLGGGPIMDDPILVDWWLLSEKVAKIESSKFYILGSGVGPLSRKICCLLSKSLIKNSNAKLIRNKSSLLDFDYKEVIDPAFLVYFIADKLHEGKFRPDGRLSINIRSIPFQYLKSSAAQDSNVVTEFGKYVRAFLVDTPCVDSISYFTTHQLDSTPDSVLCNSVIIKTLESNNSNLASVVESAQQEDTVSSVVEELLQSEYVIASRFHGVVLALICGCKVSGLDYGVKSKVCGLYESLGRNYPDSRTFEFNGYSNKDFLSLSDSDILSMVKQKTGPFLDLVNSK</sequence>
<dbReference type="Pfam" id="PF04230">
    <property type="entry name" value="PS_pyruv_trans"/>
    <property type="match status" value="1"/>
</dbReference>
<keyword evidence="3" id="KW-1185">Reference proteome</keyword>
<evidence type="ECO:0000313" key="3">
    <source>
        <dbReference type="Proteomes" id="UP000439994"/>
    </source>
</evidence>
<evidence type="ECO:0000313" key="2">
    <source>
        <dbReference type="EMBL" id="MUH71345.1"/>
    </source>
</evidence>
<name>A0A6N8F446_9GAMM</name>
<dbReference type="PANTHER" id="PTHR36836:SF1">
    <property type="entry name" value="COLANIC ACID BIOSYNTHESIS PROTEIN WCAK"/>
    <property type="match status" value="1"/>
</dbReference>
<comment type="caution">
    <text evidence="2">The sequence shown here is derived from an EMBL/GenBank/DDBJ whole genome shotgun (WGS) entry which is preliminary data.</text>
</comment>
<dbReference type="OrthoDB" id="9792276at2"/>
<dbReference type="RefSeq" id="WP_155693991.1">
    <property type="nucleotide sequence ID" value="NZ_WOCD01000001.1"/>
</dbReference>
<protein>
    <recommendedName>
        <fullName evidence="1">Polysaccharide pyruvyl transferase domain-containing protein</fullName>
    </recommendedName>
</protein>
<gene>
    <name evidence="2" type="ORF">GNP35_01840</name>
</gene>
<proteinExistence type="predicted"/>
<dbReference type="PANTHER" id="PTHR36836">
    <property type="entry name" value="COLANIC ACID BIOSYNTHESIS PROTEIN WCAK"/>
    <property type="match status" value="1"/>
</dbReference>
<evidence type="ECO:0000259" key="1">
    <source>
        <dbReference type="Pfam" id="PF04230"/>
    </source>
</evidence>
<accession>A0A6N8F446</accession>
<dbReference type="AlphaFoldDB" id="A0A6N8F446"/>
<reference evidence="2 3" key="1">
    <citation type="submission" date="2019-11" db="EMBL/GenBank/DDBJ databases">
        <title>P. haliotis isolates from Z. marina roots.</title>
        <authorList>
            <person name="Cohen M."/>
            <person name="Jospin G."/>
            <person name="Eisen J.A."/>
            <person name="Coil D.A."/>
        </authorList>
    </citation>
    <scope>NUCLEOTIDE SEQUENCE [LARGE SCALE GENOMIC DNA]</scope>
    <source>
        <strain evidence="2 3">UCD-MCMsp1aY</strain>
    </source>
</reference>
<feature type="domain" description="Polysaccharide pyruvyl transferase" evidence="1">
    <location>
        <begin position="110"/>
        <end position="362"/>
    </location>
</feature>
<dbReference type="EMBL" id="WOCD01000001">
    <property type="protein sequence ID" value="MUH71345.1"/>
    <property type="molecule type" value="Genomic_DNA"/>
</dbReference>